<proteinExistence type="predicted"/>
<dbReference type="EMBL" id="CP001791">
    <property type="protein sequence ID" value="ADH97836.1"/>
    <property type="molecule type" value="Genomic_DNA"/>
</dbReference>
<dbReference type="Proteomes" id="UP000000271">
    <property type="component" value="Chromosome"/>
</dbReference>
<evidence type="ECO:0000313" key="1">
    <source>
        <dbReference type="EMBL" id="ADH97836.1"/>
    </source>
</evidence>
<dbReference type="HOGENOM" id="CLU_3149454_0_0_9"/>
<evidence type="ECO:0000313" key="2">
    <source>
        <dbReference type="Proteomes" id="UP000000271"/>
    </source>
</evidence>
<gene>
    <name evidence="1" type="ordered locus">Bsel_0296</name>
</gene>
<keyword evidence="2" id="KW-1185">Reference proteome</keyword>
<sequence length="48" mass="5589">MDRLTQRGVRTESQRVSDECADLLQAGFHDHHAFLKCFVCDANERLIR</sequence>
<protein>
    <submittedName>
        <fullName evidence="1">Uncharacterized protein</fullName>
    </submittedName>
</protein>
<dbReference type="KEGG" id="bse:Bsel_0296"/>
<dbReference type="AlphaFoldDB" id="D6XWJ4"/>
<dbReference type="STRING" id="439292.Bsel_0296"/>
<accession>D6XWJ4</accession>
<name>D6XWJ4_BACIE</name>
<reference evidence="1" key="1">
    <citation type="submission" date="2009-10" db="EMBL/GenBank/DDBJ databases">
        <title>Complete sequence of Bacillus selenitireducens MLS10.</title>
        <authorList>
            <consortium name="US DOE Joint Genome Institute"/>
            <person name="Lucas S."/>
            <person name="Copeland A."/>
            <person name="Lapidus A."/>
            <person name="Glavina del Rio T."/>
            <person name="Dalin E."/>
            <person name="Tice H."/>
            <person name="Bruce D."/>
            <person name="Goodwin L."/>
            <person name="Pitluck S."/>
            <person name="Sims D."/>
            <person name="Brettin T."/>
            <person name="Detter J.C."/>
            <person name="Han C."/>
            <person name="Larimer F."/>
            <person name="Land M."/>
            <person name="Hauser L."/>
            <person name="Kyrpides N."/>
            <person name="Ovchinnikova G."/>
            <person name="Stolz J."/>
        </authorList>
    </citation>
    <scope>NUCLEOTIDE SEQUENCE [LARGE SCALE GENOMIC DNA]</scope>
    <source>
        <strain evidence="1">MLS10</strain>
    </source>
</reference>
<organism evidence="1 2">
    <name type="scientific">Bacillus selenitireducens (strain ATCC 700615 / DSM 15326 / MLS10)</name>
    <dbReference type="NCBI Taxonomy" id="439292"/>
    <lineage>
        <taxon>Bacteria</taxon>
        <taxon>Bacillati</taxon>
        <taxon>Bacillota</taxon>
        <taxon>Bacilli</taxon>
        <taxon>Bacillales</taxon>
        <taxon>Bacillaceae</taxon>
        <taxon>Salisediminibacterium</taxon>
    </lineage>
</organism>